<sequence length="459" mass="48113">MIPPAPDADPTPTVDGTQAPTGAALTLDEAPGLTEPDKPGWRRDATLFLGGQTISLFGSMLVQYAIMWHLTLETKSGSVLALAAVFGFLPQAVVSVFAGVWADRLNRKVMIMAADASIALTTLALALLMVAGSDDLWLIYATLAVRSIGAGIQTPAVAALIPQLVPTAKLMRVNGINGSIQAAMMLLAPAVAAGVYASASIVAIFFIDVVTAAIGIGLLALIHVSRVVRADLAPGEKLGYFDDLVDGLRYVHRHPFVRWLLGFYAVVFVLAVAPSNLTPLMVVRTFGEEVWKLTATELAFSIGMTLGGVLLAAWGGLKNRMAMIVGATFAFGGLSIAMGLSTNMWVFFGFMFLVGLVVPFFSTTSMTLLQETVEPERHGRVFGIVGIVMALAMPFGMAVLGPLADRFRVESLLIAAGGLTLVVLAVAVLAPSGRRAMQAVRASDTVSDAPAGQSSSDAP</sequence>
<keyword evidence="2" id="KW-1003">Cell membrane</keyword>
<evidence type="ECO:0000259" key="8">
    <source>
        <dbReference type="PROSITE" id="PS50850"/>
    </source>
</evidence>
<feature type="transmembrane region" description="Helical" evidence="7">
    <location>
        <begin position="109"/>
        <end position="131"/>
    </location>
</feature>
<dbReference type="Pfam" id="PF07690">
    <property type="entry name" value="MFS_1"/>
    <property type="match status" value="1"/>
</dbReference>
<reference evidence="9 10" key="1">
    <citation type="submission" date="2022-07" db="EMBL/GenBank/DDBJ databases">
        <title>Novel species in genus cellulomonas.</title>
        <authorList>
            <person name="Ye L."/>
        </authorList>
    </citation>
    <scope>NUCLEOTIDE SEQUENCE [LARGE SCALE GENOMIC DNA]</scope>
    <source>
        <strain evidence="10">zg-Y338</strain>
    </source>
</reference>
<dbReference type="EMBL" id="CP101988">
    <property type="protein sequence ID" value="UUI75674.1"/>
    <property type="molecule type" value="Genomic_DNA"/>
</dbReference>
<dbReference type="CDD" id="cd06173">
    <property type="entry name" value="MFS_MefA_like"/>
    <property type="match status" value="1"/>
</dbReference>
<keyword evidence="5 7" id="KW-0472">Membrane</keyword>
<feature type="transmembrane region" description="Helical" evidence="7">
    <location>
        <begin position="321"/>
        <end position="340"/>
    </location>
</feature>
<evidence type="ECO:0000256" key="1">
    <source>
        <dbReference type="ARBA" id="ARBA00004651"/>
    </source>
</evidence>
<comment type="subcellular location">
    <subcellularLocation>
        <location evidence="1">Cell membrane</location>
        <topology evidence="1">Multi-pass membrane protein</topology>
    </subcellularLocation>
</comment>
<feature type="transmembrane region" description="Helical" evidence="7">
    <location>
        <begin position="173"/>
        <end position="195"/>
    </location>
</feature>
<organism evidence="9 10">
    <name type="scientific">Cellulomonas chengniuliangii</name>
    <dbReference type="NCBI Taxonomy" id="2968084"/>
    <lineage>
        <taxon>Bacteria</taxon>
        <taxon>Bacillati</taxon>
        <taxon>Actinomycetota</taxon>
        <taxon>Actinomycetes</taxon>
        <taxon>Micrococcales</taxon>
        <taxon>Cellulomonadaceae</taxon>
        <taxon>Cellulomonas</taxon>
    </lineage>
</organism>
<proteinExistence type="predicted"/>
<dbReference type="PROSITE" id="PS50850">
    <property type="entry name" value="MFS"/>
    <property type="match status" value="1"/>
</dbReference>
<dbReference type="Proteomes" id="UP001316189">
    <property type="component" value="Chromosome"/>
</dbReference>
<feature type="transmembrane region" description="Helical" evidence="7">
    <location>
        <begin position="412"/>
        <end position="431"/>
    </location>
</feature>
<name>A0ABY5KZT8_9CELL</name>
<dbReference type="RefSeq" id="WP_227568236.1">
    <property type="nucleotide sequence ID" value="NZ_CP101988.1"/>
</dbReference>
<dbReference type="InterPro" id="IPR020846">
    <property type="entry name" value="MFS_dom"/>
</dbReference>
<feature type="transmembrane region" description="Helical" evidence="7">
    <location>
        <begin position="346"/>
        <end position="369"/>
    </location>
</feature>
<dbReference type="Gene3D" id="1.20.1250.20">
    <property type="entry name" value="MFS general substrate transporter like domains"/>
    <property type="match status" value="1"/>
</dbReference>
<protein>
    <submittedName>
        <fullName evidence="9">MFS transporter</fullName>
    </submittedName>
</protein>
<feature type="domain" description="Major facilitator superfamily (MFS) profile" evidence="8">
    <location>
        <begin position="251"/>
        <end position="459"/>
    </location>
</feature>
<evidence type="ECO:0000256" key="6">
    <source>
        <dbReference type="SAM" id="MobiDB-lite"/>
    </source>
</evidence>
<evidence type="ECO:0000256" key="2">
    <source>
        <dbReference type="ARBA" id="ARBA00022475"/>
    </source>
</evidence>
<dbReference type="SUPFAM" id="SSF103473">
    <property type="entry name" value="MFS general substrate transporter"/>
    <property type="match status" value="1"/>
</dbReference>
<feature type="transmembrane region" description="Helical" evidence="7">
    <location>
        <begin position="381"/>
        <end position="400"/>
    </location>
</feature>
<keyword evidence="4 7" id="KW-1133">Transmembrane helix</keyword>
<evidence type="ECO:0000256" key="4">
    <source>
        <dbReference type="ARBA" id="ARBA00022989"/>
    </source>
</evidence>
<feature type="transmembrane region" description="Helical" evidence="7">
    <location>
        <begin position="79"/>
        <end position="102"/>
    </location>
</feature>
<feature type="transmembrane region" description="Helical" evidence="7">
    <location>
        <begin position="201"/>
        <end position="222"/>
    </location>
</feature>
<evidence type="ECO:0000313" key="9">
    <source>
        <dbReference type="EMBL" id="UUI75674.1"/>
    </source>
</evidence>
<evidence type="ECO:0000313" key="10">
    <source>
        <dbReference type="Proteomes" id="UP001316189"/>
    </source>
</evidence>
<feature type="region of interest" description="Disordered" evidence="6">
    <location>
        <begin position="1"/>
        <end position="22"/>
    </location>
</feature>
<feature type="transmembrane region" description="Helical" evidence="7">
    <location>
        <begin position="256"/>
        <end position="273"/>
    </location>
</feature>
<feature type="transmembrane region" description="Helical" evidence="7">
    <location>
        <begin position="47"/>
        <end position="67"/>
    </location>
</feature>
<feature type="transmembrane region" description="Helical" evidence="7">
    <location>
        <begin position="137"/>
        <end position="161"/>
    </location>
</feature>
<evidence type="ECO:0000256" key="3">
    <source>
        <dbReference type="ARBA" id="ARBA00022692"/>
    </source>
</evidence>
<dbReference type="InterPro" id="IPR036259">
    <property type="entry name" value="MFS_trans_sf"/>
</dbReference>
<dbReference type="InterPro" id="IPR011701">
    <property type="entry name" value="MFS"/>
</dbReference>
<keyword evidence="3 7" id="KW-0812">Transmembrane</keyword>
<dbReference type="PANTHER" id="PTHR23513">
    <property type="entry name" value="INTEGRAL MEMBRANE EFFLUX PROTEIN-RELATED"/>
    <property type="match status" value="1"/>
</dbReference>
<keyword evidence="10" id="KW-1185">Reference proteome</keyword>
<evidence type="ECO:0000256" key="5">
    <source>
        <dbReference type="ARBA" id="ARBA00023136"/>
    </source>
</evidence>
<accession>A0ABY5KZT8</accession>
<evidence type="ECO:0000256" key="7">
    <source>
        <dbReference type="SAM" id="Phobius"/>
    </source>
</evidence>
<gene>
    <name evidence="9" type="ORF">NP064_01770</name>
</gene>
<feature type="transmembrane region" description="Helical" evidence="7">
    <location>
        <begin position="293"/>
        <end position="314"/>
    </location>
</feature>
<dbReference type="PANTHER" id="PTHR23513:SF6">
    <property type="entry name" value="MAJOR FACILITATOR SUPERFAMILY ASSOCIATED DOMAIN-CONTAINING PROTEIN"/>
    <property type="match status" value="1"/>
</dbReference>